<evidence type="ECO:0000256" key="1">
    <source>
        <dbReference type="SAM" id="Phobius"/>
    </source>
</evidence>
<feature type="transmembrane region" description="Helical" evidence="1">
    <location>
        <begin position="189"/>
        <end position="207"/>
    </location>
</feature>
<feature type="transmembrane region" description="Helical" evidence="1">
    <location>
        <begin position="111"/>
        <end position="135"/>
    </location>
</feature>
<dbReference type="AlphaFoldDB" id="A0A5R8Q8V5"/>
<feature type="transmembrane region" description="Helical" evidence="1">
    <location>
        <begin position="164"/>
        <end position="183"/>
    </location>
</feature>
<feature type="transmembrane region" description="Helical" evidence="1">
    <location>
        <begin position="46"/>
        <end position="68"/>
    </location>
</feature>
<keyword evidence="1" id="KW-0812">Transmembrane</keyword>
<gene>
    <name evidence="2" type="ORF">FEZ08_11305</name>
</gene>
<evidence type="ECO:0000313" key="2">
    <source>
        <dbReference type="EMBL" id="TLG71234.1"/>
    </source>
</evidence>
<reference evidence="2 3" key="1">
    <citation type="submission" date="2019-05" db="EMBL/GenBank/DDBJ databases">
        <title>Culicoidintestinum kansasii gen. nov., sp. nov. from the gastrointestinal tract of the biting midge, Culicoides sonorensis.</title>
        <authorList>
            <person name="Neupane S."/>
            <person name="Ghosh A."/>
            <person name="Gunther S."/>
            <person name="Martin K."/>
            <person name="Zurek L."/>
        </authorList>
    </citation>
    <scope>NUCLEOTIDE SEQUENCE [LARGE SCALE GENOMIC DNA]</scope>
    <source>
        <strain evidence="2 3">CS-1</strain>
    </source>
</reference>
<keyword evidence="1" id="KW-1133">Transmembrane helix</keyword>
<protein>
    <recommendedName>
        <fullName evidence="4">YitT family protein</fullName>
    </recommendedName>
</protein>
<dbReference type="InterPro" id="IPR038750">
    <property type="entry name" value="YczE/YyaS-like"/>
</dbReference>
<keyword evidence="1" id="KW-0472">Membrane</keyword>
<proteinExistence type="predicted"/>
<dbReference type="PANTHER" id="PTHR40078:SF1">
    <property type="entry name" value="INTEGRAL MEMBRANE PROTEIN"/>
    <property type="match status" value="1"/>
</dbReference>
<feature type="transmembrane region" description="Helical" evidence="1">
    <location>
        <begin position="80"/>
        <end position="99"/>
    </location>
</feature>
<dbReference type="Proteomes" id="UP000306912">
    <property type="component" value="Unassembled WGS sequence"/>
</dbReference>
<feature type="transmembrane region" description="Helical" evidence="1">
    <location>
        <begin position="12"/>
        <end position="34"/>
    </location>
</feature>
<organism evidence="2 3">
    <name type="scientific">Culicoidibacter larvae</name>
    <dbReference type="NCBI Taxonomy" id="2579976"/>
    <lineage>
        <taxon>Bacteria</taxon>
        <taxon>Bacillati</taxon>
        <taxon>Bacillota</taxon>
        <taxon>Culicoidibacteria</taxon>
        <taxon>Culicoidibacterales</taxon>
        <taxon>Culicoidibacteraceae</taxon>
        <taxon>Culicoidibacter</taxon>
    </lineage>
</organism>
<dbReference type="OrthoDB" id="1654314at2"/>
<dbReference type="EMBL" id="VBWP01000014">
    <property type="protein sequence ID" value="TLG71234.1"/>
    <property type="molecule type" value="Genomic_DNA"/>
</dbReference>
<name>A0A5R8Q8V5_9FIRM</name>
<dbReference type="Pfam" id="PF19700">
    <property type="entry name" value="DUF6198"/>
    <property type="match status" value="1"/>
</dbReference>
<dbReference type="RefSeq" id="WP_138192460.1">
    <property type="nucleotide sequence ID" value="NZ_VBWP01000014.1"/>
</dbReference>
<keyword evidence="3" id="KW-1185">Reference proteome</keyword>
<accession>A0A5R8Q8V5</accession>
<dbReference type="InParanoid" id="A0A5R8Q8V5"/>
<dbReference type="PANTHER" id="PTHR40078">
    <property type="entry name" value="INTEGRAL MEMBRANE PROTEIN-RELATED"/>
    <property type="match status" value="1"/>
</dbReference>
<sequence>MKRKSKYNWLQITLFLLAVVGVGMAASVTIKMMIGVGAWDAICQSLYFMTGIEIGTIGIGLNVILLLAQIALLRKNFRPINLLQIPLSLLLGVVVNWTLYSLLTDFFIDNYLLQLLIFTLAIATMAFCVSLIVILDVVPFPAEGICLAISTVTKWPFARVRQGFDVLCIISSLILTLIFSLTFTIREGTIIGMLILGPLLGFFIPRLEKLLEAHGIIQGKSKLEEEYEDMEGSMIL</sequence>
<evidence type="ECO:0008006" key="4">
    <source>
        <dbReference type="Google" id="ProtNLM"/>
    </source>
</evidence>
<comment type="caution">
    <text evidence="2">The sequence shown here is derived from an EMBL/GenBank/DDBJ whole genome shotgun (WGS) entry which is preliminary data.</text>
</comment>
<evidence type="ECO:0000313" key="3">
    <source>
        <dbReference type="Proteomes" id="UP000306912"/>
    </source>
</evidence>